<accession>A0A1G9BRV1</accession>
<name>A0A1G9BRV1_9BACT</name>
<dbReference type="Gene3D" id="3.40.50.150">
    <property type="entry name" value="Vaccinia Virus protein VP39"/>
    <property type="match status" value="1"/>
</dbReference>
<dbReference type="GO" id="GO:0032259">
    <property type="term" value="P:methylation"/>
    <property type="evidence" value="ECO:0007669"/>
    <property type="project" value="UniProtKB-KW"/>
</dbReference>
<dbReference type="InterPro" id="IPR050903">
    <property type="entry name" value="Bact_Chemotaxis_MeTrfase"/>
</dbReference>
<dbReference type="PRINTS" id="PR00996">
    <property type="entry name" value="CHERMTFRASE"/>
</dbReference>
<organism evidence="2 3">
    <name type="scientific">Catalinimonas alkaloidigena</name>
    <dbReference type="NCBI Taxonomy" id="1075417"/>
    <lineage>
        <taxon>Bacteria</taxon>
        <taxon>Pseudomonadati</taxon>
        <taxon>Bacteroidota</taxon>
        <taxon>Cytophagia</taxon>
        <taxon>Cytophagales</taxon>
        <taxon>Catalimonadaceae</taxon>
        <taxon>Catalinimonas</taxon>
    </lineage>
</organism>
<dbReference type="AlphaFoldDB" id="A0A1G9BRV1"/>
<dbReference type="InterPro" id="IPR022642">
    <property type="entry name" value="CheR_C"/>
</dbReference>
<dbReference type="SUPFAM" id="SSF53335">
    <property type="entry name" value="S-adenosyl-L-methionine-dependent methyltransferases"/>
    <property type="match status" value="1"/>
</dbReference>
<proteinExistence type="predicted"/>
<dbReference type="OrthoDB" id="9816309at2"/>
<keyword evidence="2" id="KW-0489">Methyltransferase</keyword>
<gene>
    <name evidence="2" type="ORF">SAMN05421823_102693</name>
</gene>
<evidence type="ECO:0000259" key="1">
    <source>
        <dbReference type="PROSITE" id="PS50123"/>
    </source>
</evidence>
<dbReference type="SMART" id="SM00138">
    <property type="entry name" value="MeTrc"/>
    <property type="match status" value="1"/>
</dbReference>
<dbReference type="RefSeq" id="WP_089680558.1">
    <property type="nucleotide sequence ID" value="NZ_FNFO01000002.1"/>
</dbReference>
<dbReference type="PANTHER" id="PTHR24422">
    <property type="entry name" value="CHEMOTAXIS PROTEIN METHYLTRANSFERASE"/>
    <property type="match status" value="1"/>
</dbReference>
<reference evidence="2 3" key="1">
    <citation type="submission" date="2016-10" db="EMBL/GenBank/DDBJ databases">
        <authorList>
            <person name="de Groot N.N."/>
        </authorList>
    </citation>
    <scope>NUCLEOTIDE SEQUENCE [LARGE SCALE GENOMIC DNA]</scope>
    <source>
        <strain evidence="2 3">DSM 25186</strain>
    </source>
</reference>
<dbReference type="Pfam" id="PF01739">
    <property type="entry name" value="CheR"/>
    <property type="match status" value="1"/>
</dbReference>
<sequence length="270" mass="31467">MVDITDEELVSLTRAINDRYGLDFTNYEKKSLRRGFGRLISRHHLGSTLGLWGKILRDREFFPQCVDELTVGLTEMFRNSEAWVAVRDQVLPNLYTNPLRIWHSGCSTGEEIYTMAIVLKDKHLLSRAKAVATDLSATALEQAKQGTYPLMTLNRYAKAMRAYRPEAQLEHYFDIDGEEGTIRDMFKRHITFRRHNLVCDPSVGQFEMVFCRNVMIYFDETLKMKALRLFHESLVDGGFLIIGYYDLMPAQAQELFELFDPKTRIYRKKN</sequence>
<dbReference type="PROSITE" id="PS50123">
    <property type="entry name" value="CHER"/>
    <property type="match status" value="1"/>
</dbReference>
<evidence type="ECO:0000313" key="3">
    <source>
        <dbReference type="Proteomes" id="UP000198510"/>
    </source>
</evidence>
<dbReference type="EMBL" id="FNFO01000002">
    <property type="protein sequence ID" value="SDK42176.1"/>
    <property type="molecule type" value="Genomic_DNA"/>
</dbReference>
<keyword evidence="2" id="KW-0808">Transferase</keyword>
<dbReference type="Proteomes" id="UP000198510">
    <property type="component" value="Unassembled WGS sequence"/>
</dbReference>
<evidence type="ECO:0000313" key="2">
    <source>
        <dbReference type="EMBL" id="SDK42176.1"/>
    </source>
</evidence>
<dbReference type="GO" id="GO:0008757">
    <property type="term" value="F:S-adenosylmethionine-dependent methyltransferase activity"/>
    <property type="evidence" value="ECO:0007669"/>
    <property type="project" value="InterPro"/>
</dbReference>
<protein>
    <submittedName>
        <fullName evidence="2">Chemotaxis protein methyltransferase CheR</fullName>
    </submittedName>
</protein>
<feature type="domain" description="CheR-type methyltransferase" evidence="1">
    <location>
        <begin position="1"/>
        <end position="269"/>
    </location>
</feature>
<dbReference type="STRING" id="1075417.SAMN05421823_102693"/>
<dbReference type="PANTHER" id="PTHR24422:SF8">
    <property type="entry name" value="CHEMOTAXIS PROTEIN"/>
    <property type="match status" value="1"/>
</dbReference>
<keyword evidence="3" id="KW-1185">Reference proteome</keyword>
<dbReference type="InterPro" id="IPR000780">
    <property type="entry name" value="CheR_MeTrfase"/>
</dbReference>
<dbReference type="InterPro" id="IPR029063">
    <property type="entry name" value="SAM-dependent_MTases_sf"/>
</dbReference>